<evidence type="ECO:0000256" key="3">
    <source>
        <dbReference type="ARBA" id="ARBA00025734"/>
    </source>
</evidence>
<dbReference type="InterPro" id="IPR003417">
    <property type="entry name" value="CBF_beta"/>
</dbReference>
<proteinExistence type="inferred from homology"/>
<comment type="similarity">
    <text evidence="3">Belongs to the CBF-beta family.</text>
</comment>
<sequence length="156" mass="18073">MLPFESTLMSDQLPGRMLKGLRVVADQKAKFESDDLFRKLRRESEVKYTGFCNVAMEERQQRFVKCCKEGHTEVAFVTTGINLPLVFNPCSKSYDEGCDFEREEGKVHISSRFIMNGVCVRWKGWFDLHRLSGIGCLEYDEEQAQVMFGNWVLKVL</sequence>
<organism evidence="4 5">
    <name type="scientific">Limulus polyphemus</name>
    <name type="common">Atlantic horseshoe crab</name>
    <dbReference type="NCBI Taxonomy" id="6850"/>
    <lineage>
        <taxon>Eukaryota</taxon>
        <taxon>Metazoa</taxon>
        <taxon>Ecdysozoa</taxon>
        <taxon>Arthropoda</taxon>
        <taxon>Chelicerata</taxon>
        <taxon>Merostomata</taxon>
        <taxon>Xiphosura</taxon>
        <taxon>Limulidae</taxon>
        <taxon>Limulus</taxon>
    </lineage>
</organism>
<name>A0ABM1C4S4_LIMPO</name>
<protein>
    <submittedName>
        <fullName evidence="5">Protein big brother-like</fullName>
    </submittedName>
</protein>
<dbReference type="GeneID" id="106478179"/>
<gene>
    <name evidence="5" type="primary">LOC106478179</name>
</gene>
<comment type="subcellular location">
    <subcellularLocation>
        <location evidence="1">Nucleus</location>
    </subcellularLocation>
</comment>
<dbReference type="Pfam" id="PF02312">
    <property type="entry name" value="CBF_beta"/>
    <property type="match status" value="1"/>
</dbReference>
<dbReference type="PANTHER" id="PTHR10276:SF3">
    <property type="entry name" value="CORE-BINDING FACTOR SUBUNIT BETA"/>
    <property type="match status" value="1"/>
</dbReference>
<keyword evidence="2" id="KW-0539">Nucleus</keyword>
<dbReference type="RefSeq" id="XP_013794154.1">
    <property type="nucleotide sequence ID" value="XM_013938700.1"/>
</dbReference>
<keyword evidence="4" id="KW-1185">Reference proteome</keyword>
<dbReference type="Gene3D" id="2.40.250.10">
    <property type="entry name" value="Core binding factor, beta subunit"/>
    <property type="match status" value="1"/>
</dbReference>
<dbReference type="SUPFAM" id="SSF50723">
    <property type="entry name" value="Core binding factor beta, CBF"/>
    <property type="match status" value="1"/>
</dbReference>
<dbReference type="PANTHER" id="PTHR10276">
    <property type="entry name" value="CORE-BINDING FACTOR, BETA SUBUNIT"/>
    <property type="match status" value="1"/>
</dbReference>
<evidence type="ECO:0000256" key="2">
    <source>
        <dbReference type="ARBA" id="ARBA00023242"/>
    </source>
</evidence>
<accession>A0ABM1C4S4</accession>
<evidence type="ECO:0000313" key="4">
    <source>
        <dbReference type="Proteomes" id="UP000694941"/>
    </source>
</evidence>
<evidence type="ECO:0000256" key="1">
    <source>
        <dbReference type="ARBA" id="ARBA00004123"/>
    </source>
</evidence>
<dbReference type="Proteomes" id="UP000694941">
    <property type="component" value="Unplaced"/>
</dbReference>
<evidence type="ECO:0000313" key="5">
    <source>
        <dbReference type="RefSeq" id="XP_013794154.1"/>
    </source>
</evidence>
<reference evidence="5" key="1">
    <citation type="submission" date="2025-08" db="UniProtKB">
        <authorList>
            <consortium name="RefSeq"/>
        </authorList>
    </citation>
    <scope>IDENTIFICATION</scope>
    <source>
        <tissue evidence="5">Muscle</tissue>
    </source>
</reference>
<dbReference type="InterPro" id="IPR036552">
    <property type="entry name" value="CBF_bsu_sf"/>
</dbReference>